<feature type="compositionally biased region" description="Low complexity" evidence="1">
    <location>
        <begin position="272"/>
        <end position="288"/>
    </location>
</feature>
<comment type="caution">
    <text evidence="3">The sequence shown here is derived from an EMBL/GenBank/DDBJ whole genome shotgun (WGS) entry which is preliminary data.</text>
</comment>
<protein>
    <submittedName>
        <fullName evidence="3">Uncharacterized protein</fullName>
    </submittedName>
</protein>
<keyword evidence="2" id="KW-0812">Transmembrane</keyword>
<sequence length="980" mass="98208">MRGKDSGSEQERERAETREGSGADGSVTPPLPPPSFGQSSGMPPEDLEATGRFRAVPPAATPSPYGGAGRDATTAHVPGQPGPGGQPAPAYEGGGGPWPAQPVPRPYGGAAWPPGPSADPGTGVAWQPPTPDPGTGVAWQPPAPDPGTGVAWPHAPGPDFGPGAGTAWPGPSQPDPAAGTAWPAPTQPDPGSGTAWPQPPASGQAPPPPAYTGPAPGAEDTPPPAVEPIEPRPWVPPVQAAPETSWQTPAGPPPRHLGEPGPPPYRPGSYDPGSGQWPPAPAAGAWPGPEAPGRHGMAPNGDPAPPWSAPAPPAPPWAAPPAPPAPDGPHMPPAPHMPSAPDATAPARFVNWSATAAPGAPAMPPDSPMSPVPSVPPGAEAAPPNAQPPLEPGDRFVWPPRLPGEDESPDRPPAVGSSWPPPAAYARDGDAPGDPAAALGPAPTGGVAAPDGGETAGSATYGPDAEGGAMGATGRAEGRHALTPPETRPETQPETRPETLSEAPSAAYSDALPRAGSETAPVTAPEAFSHGRSDPMLAATPPEGLPLPGGHPASSLDQFPSPDLPGAAPAFDTTPTATYGTGPAPSGAPGQIEHPAGPATPQSVAPQSPEPQSPERQSAEQQSAEQQSMDPHSVHPPTVNPPSPDAPVQDGPVAWPVSPDTPAGQMPPNSPAAGSASPTTQRSGSTPFAFTPVTPARAGRPSPPSGIDVTPQGDTTAQLPSPSGSSAALPVPLRVERPAAGGGAGGGTVRRVLLAVCSVIVVAAIGTAAYYAYSEDPDQTASNGTSAAGGGAPAPAGPQASVPPSTVLDSERTDPRKMTPAEAFPETKVTVAGRTYRRVKVEVVGSCGKSATGAFAGALDQQQCRQVLRATYVDGKHDYAVTTGIAVMPTKQAALTVDRAKDLAGNVWFRGMNAPKSTGADRVAISGGYAAGMVWGRYIVFSYATYADGHTPEAKDKSLAPISGGFRDQTAKVIEKRVKK</sequence>
<evidence type="ECO:0000313" key="4">
    <source>
        <dbReference type="Proteomes" id="UP000674234"/>
    </source>
</evidence>
<keyword evidence="2" id="KW-0472">Membrane</keyword>
<feature type="compositionally biased region" description="Low complexity" evidence="1">
    <location>
        <begin position="614"/>
        <end position="628"/>
    </location>
</feature>
<feature type="region of interest" description="Disordered" evidence="1">
    <location>
        <begin position="1"/>
        <end position="729"/>
    </location>
</feature>
<feature type="compositionally biased region" description="Low complexity" evidence="1">
    <location>
        <begin position="565"/>
        <end position="590"/>
    </location>
</feature>
<dbReference type="EMBL" id="JAFCNB010000006">
    <property type="protein sequence ID" value="MBP2704844.1"/>
    <property type="molecule type" value="Genomic_DNA"/>
</dbReference>
<name>A0A940WQ34_9ACTN</name>
<evidence type="ECO:0000256" key="2">
    <source>
        <dbReference type="SAM" id="Phobius"/>
    </source>
</evidence>
<feature type="compositionally biased region" description="Pro residues" evidence="1">
    <location>
        <begin position="197"/>
        <end position="211"/>
    </location>
</feature>
<feature type="compositionally biased region" description="Pro residues" evidence="1">
    <location>
        <begin position="221"/>
        <end position="236"/>
    </location>
</feature>
<feature type="compositionally biased region" description="Basic and acidic residues" evidence="1">
    <location>
        <begin position="809"/>
        <end position="819"/>
    </location>
</feature>
<reference evidence="3" key="1">
    <citation type="submission" date="2021-02" db="EMBL/GenBank/DDBJ databases">
        <title>Draft genome sequence of Microbispora sp. RL4-1S isolated from rice leaves in Thailand.</title>
        <authorList>
            <person name="Muangham S."/>
            <person name="Duangmal K."/>
        </authorList>
    </citation>
    <scope>NUCLEOTIDE SEQUENCE</scope>
    <source>
        <strain evidence="3">RL4-1S</strain>
    </source>
</reference>
<feature type="compositionally biased region" description="Low complexity" evidence="1">
    <location>
        <begin position="432"/>
        <end position="453"/>
    </location>
</feature>
<accession>A0A940WQ34</accession>
<dbReference type="AlphaFoldDB" id="A0A940WQ34"/>
<feature type="compositionally biased region" description="Basic and acidic residues" evidence="1">
    <location>
        <begin position="1"/>
        <end position="21"/>
    </location>
</feature>
<dbReference type="PRINTS" id="PR01217">
    <property type="entry name" value="PRICHEXTENSN"/>
</dbReference>
<dbReference type="RefSeq" id="WP_210156135.1">
    <property type="nucleotide sequence ID" value="NZ_JAFCNB010000006.1"/>
</dbReference>
<dbReference type="Proteomes" id="UP000674234">
    <property type="component" value="Unassembled WGS sequence"/>
</dbReference>
<evidence type="ECO:0000256" key="1">
    <source>
        <dbReference type="SAM" id="MobiDB-lite"/>
    </source>
</evidence>
<proteinExistence type="predicted"/>
<feature type="compositionally biased region" description="Polar residues" evidence="1">
    <location>
        <begin position="679"/>
        <end position="688"/>
    </location>
</feature>
<organism evidence="3 4">
    <name type="scientific">Microbispora oryzae</name>
    <dbReference type="NCBI Taxonomy" id="2806554"/>
    <lineage>
        <taxon>Bacteria</taxon>
        <taxon>Bacillati</taxon>
        <taxon>Actinomycetota</taxon>
        <taxon>Actinomycetes</taxon>
        <taxon>Streptosporangiales</taxon>
        <taxon>Streptosporangiaceae</taxon>
        <taxon>Microbispora</taxon>
    </lineage>
</organism>
<evidence type="ECO:0000313" key="3">
    <source>
        <dbReference type="EMBL" id="MBP2704844.1"/>
    </source>
</evidence>
<feature type="compositionally biased region" description="Pro residues" evidence="1">
    <location>
        <begin position="302"/>
        <end position="338"/>
    </location>
</feature>
<feature type="compositionally biased region" description="Pro residues" evidence="1">
    <location>
        <begin position="250"/>
        <end position="266"/>
    </location>
</feature>
<keyword evidence="2" id="KW-1133">Transmembrane helix</keyword>
<gene>
    <name evidence="3" type="ORF">JOL79_13570</name>
</gene>
<feature type="compositionally biased region" description="Basic and acidic residues" evidence="1">
    <location>
        <begin position="487"/>
        <end position="499"/>
    </location>
</feature>
<feature type="compositionally biased region" description="Low complexity" evidence="1">
    <location>
        <begin position="537"/>
        <end position="553"/>
    </location>
</feature>
<feature type="compositionally biased region" description="Pro residues" evidence="1">
    <location>
        <begin position="361"/>
        <end position="376"/>
    </location>
</feature>
<feature type="compositionally biased region" description="Low complexity" evidence="1">
    <location>
        <begin position="793"/>
        <end position="805"/>
    </location>
</feature>
<keyword evidence="4" id="KW-1185">Reference proteome</keyword>
<feature type="transmembrane region" description="Helical" evidence="2">
    <location>
        <begin position="752"/>
        <end position="773"/>
    </location>
</feature>
<feature type="region of interest" description="Disordered" evidence="1">
    <location>
        <begin position="778"/>
        <end position="821"/>
    </location>
</feature>
<feature type="compositionally biased region" description="Low complexity" evidence="1">
    <location>
        <begin position="717"/>
        <end position="729"/>
    </location>
</feature>